<dbReference type="Proteomes" id="UP000324222">
    <property type="component" value="Unassembled WGS sequence"/>
</dbReference>
<sequence length="65" mass="7537">METGRQDTMSPTQALYKTTSPKLSHREPLAARKPCNEYHWYRRKNGERNGIECSQTNDIKTNAIL</sequence>
<evidence type="ECO:0000256" key="1">
    <source>
        <dbReference type="SAM" id="MobiDB-lite"/>
    </source>
</evidence>
<evidence type="ECO:0000313" key="2">
    <source>
        <dbReference type="EMBL" id="MPC38855.1"/>
    </source>
</evidence>
<protein>
    <submittedName>
        <fullName evidence="2">Uncharacterized protein</fullName>
    </submittedName>
</protein>
<proteinExistence type="predicted"/>
<gene>
    <name evidence="2" type="ORF">E2C01_032371</name>
</gene>
<evidence type="ECO:0000313" key="3">
    <source>
        <dbReference type="Proteomes" id="UP000324222"/>
    </source>
</evidence>
<reference evidence="2 3" key="1">
    <citation type="submission" date="2019-05" db="EMBL/GenBank/DDBJ databases">
        <title>Another draft genome of Portunus trituberculatus and its Hox gene families provides insights of decapod evolution.</title>
        <authorList>
            <person name="Jeong J.-H."/>
            <person name="Song I."/>
            <person name="Kim S."/>
            <person name="Choi T."/>
            <person name="Kim D."/>
            <person name="Ryu S."/>
            <person name="Kim W."/>
        </authorList>
    </citation>
    <scope>NUCLEOTIDE SEQUENCE [LARGE SCALE GENOMIC DNA]</scope>
    <source>
        <tissue evidence="2">Muscle</tissue>
    </source>
</reference>
<keyword evidence="3" id="KW-1185">Reference proteome</keyword>
<dbReference type="AlphaFoldDB" id="A0A5B7EZG5"/>
<accession>A0A5B7EZG5</accession>
<comment type="caution">
    <text evidence="2">The sequence shown here is derived from an EMBL/GenBank/DDBJ whole genome shotgun (WGS) entry which is preliminary data.</text>
</comment>
<organism evidence="2 3">
    <name type="scientific">Portunus trituberculatus</name>
    <name type="common">Swimming crab</name>
    <name type="synonym">Neptunus trituberculatus</name>
    <dbReference type="NCBI Taxonomy" id="210409"/>
    <lineage>
        <taxon>Eukaryota</taxon>
        <taxon>Metazoa</taxon>
        <taxon>Ecdysozoa</taxon>
        <taxon>Arthropoda</taxon>
        <taxon>Crustacea</taxon>
        <taxon>Multicrustacea</taxon>
        <taxon>Malacostraca</taxon>
        <taxon>Eumalacostraca</taxon>
        <taxon>Eucarida</taxon>
        <taxon>Decapoda</taxon>
        <taxon>Pleocyemata</taxon>
        <taxon>Brachyura</taxon>
        <taxon>Eubrachyura</taxon>
        <taxon>Portunoidea</taxon>
        <taxon>Portunidae</taxon>
        <taxon>Portuninae</taxon>
        <taxon>Portunus</taxon>
    </lineage>
</organism>
<feature type="region of interest" description="Disordered" evidence="1">
    <location>
        <begin position="1"/>
        <end position="27"/>
    </location>
</feature>
<dbReference type="EMBL" id="VSRR010004190">
    <property type="protein sequence ID" value="MPC38855.1"/>
    <property type="molecule type" value="Genomic_DNA"/>
</dbReference>
<feature type="compositionally biased region" description="Polar residues" evidence="1">
    <location>
        <begin position="1"/>
        <end position="22"/>
    </location>
</feature>
<name>A0A5B7EZG5_PORTR</name>